<dbReference type="Proteomes" id="UP000186110">
    <property type="component" value="Chromosome"/>
</dbReference>
<dbReference type="PANTHER" id="PTHR43798:SF33">
    <property type="entry name" value="HYDROLASE, PUTATIVE (AFU_ORTHOLOGUE AFUA_2G14860)-RELATED"/>
    <property type="match status" value="1"/>
</dbReference>
<dbReference type="STRING" id="1484693.RS694_16485"/>
<evidence type="ECO:0000313" key="3">
    <source>
        <dbReference type="Proteomes" id="UP000186110"/>
    </source>
</evidence>
<name>A0A1P8KDB6_9BURK</name>
<dbReference type="AlphaFoldDB" id="A0A1P8KDB6"/>
<dbReference type="GO" id="GO:0047372">
    <property type="term" value="F:monoacylglycerol lipase activity"/>
    <property type="evidence" value="ECO:0007669"/>
    <property type="project" value="TreeGrafter"/>
</dbReference>
<accession>A0A1P8KDB6</accession>
<dbReference type="EMBL" id="CP019239">
    <property type="protein sequence ID" value="APW43972.1"/>
    <property type="molecule type" value="Genomic_DNA"/>
</dbReference>
<protein>
    <recommendedName>
        <fullName evidence="1">AB hydrolase-1 domain-containing protein</fullName>
    </recommendedName>
</protein>
<feature type="domain" description="AB hydrolase-1" evidence="1">
    <location>
        <begin position="45"/>
        <end position="287"/>
    </location>
</feature>
<dbReference type="Pfam" id="PF00561">
    <property type="entry name" value="Abhydrolase_1"/>
    <property type="match status" value="1"/>
</dbReference>
<dbReference type="eggNOG" id="COG0596">
    <property type="taxonomic scope" value="Bacteria"/>
</dbReference>
<evidence type="ECO:0000313" key="2">
    <source>
        <dbReference type="EMBL" id="APW43972.1"/>
    </source>
</evidence>
<dbReference type="Gene3D" id="3.40.50.1820">
    <property type="entry name" value="alpha/beta hydrolase"/>
    <property type="match status" value="1"/>
</dbReference>
<gene>
    <name evidence="2" type="ORF">RS694_16485</name>
</gene>
<dbReference type="RefSeq" id="WP_037247669.1">
    <property type="nucleotide sequence ID" value="NZ_CP019239.1"/>
</dbReference>
<evidence type="ECO:0000259" key="1">
    <source>
        <dbReference type="Pfam" id="PF00561"/>
    </source>
</evidence>
<dbReference type="KEGG" id="rsb:RS694_16485"/>
<dbReference type="InterPro" id="IPR000073">
    <property type="entry name" value="AB_hydrolase_1"/>
</dbReference>
<proteinExistence type="predicted"/>
<reference evidence="2 3" key="1">
    <citation type="submission" date="2017-01" db="EMBL/GenBank/DDBJ databases">
        <authorList>
            <person name="Mah S.A."/>
            <person name="Swanson W.J."/>
            <person name="Moy G.W."/>
            <person name="Vacquier V.D."/>
        </authorList>
    </citation>
    <scope>NUCLEOTIDE SEQUENCE [LARGE SCALE GENOMIC DNA]</scope>
    <source>
        <strain evidence="2 3">DSM 22694</strain>
    </source>
</reference>
<dbReference type="PANTHER" id="PTHR43798">
    <property type="entry name" value="MONOACYLGLYCEROL LIPASE"/>
    <property type="match status" value="1"/>
</dbReference>
<dbReference type="GO" id="GO:0046464">
    <property type="term" value="P:acylglycerol catabolic process"/>
    <property type="evidence" value="ECO:0007669"/>
    <property type="project" value="TreeGrafter"/>
</dbReference>
<dbReference type="InterPro" id="IPR029058">
    <property type="entry name" value="AB_hydrolase_fold"/>
</dbReference>
<keyword evidence="3" id="KW-1185">Reference proteome</keyword>
<dbReference type="InterPro" id="IPR050266">
    <property type="entry name" value="AB_hydrolase_sf"/>
</dbReference>
<dbReference type="SUPFAM" id="SSF53474">
    <property type="entry name" value="alpha/beta-Hydrolases"/>
    <property type="match status" value="1"/>
</dbReference>
<organism evidence="2 3">
    <name type="scientific">Rhodoferax saidenbachensis</name>
    <dbReference type="NCBI Taxonomy" id="1484693"/>
    <lineage>
        <taxon>Bacteria</taxon>
        <taxon>Pseudomonadati</taxon>
        <taxon>Pseudomonadota</taxon>
        <taxon>Betaproteobacteria</taxon>
        <taxon>Burkholderiales</taxon>
        <taxon>Comamonadaceae</taxon>
        <taxon>Rhodoferax</taxon>
    </lineage>
</organism>
<sequence>MSKNTIHAPLTLSDWRAIGRQKSWGAHSIFVVDSALHDANAAGKPVLLLVHGYPTSTWDFSPLWDVLTAHFRVLAPDLLGLGFSAKPRPHRYRMAEQADLVEWTLAQTGVSQCHVLAHDYGDTVVQEMLARDLAQAQSRYLSVALLNGGLFPETHRARTLQKLMAGPLGPLLALLTTRTKLLATFSSVFGHATQPDATTLEAVWQLVNENHGLRVLPPLLGYIAERREHRTRWVDALQRARMPLAVINGSADPVSGAHMVQRFREVVGGSHFIAELPGIGHYPHLEDPAATLAAYQAFTTPLGIAWAT</sequence>
<dbReference type="GO" id="GO:0016020">
    <property type="term" value="C:membrane"/>
    <property type="evidence" value="ECO:0007669"/>
    <property type="project" value="TreeGrafter"/>
</dbReference>